<dbReference type="PANTHER" id="PTHR22683">
    <property type="entry name" value="SPORULATION PROTEIN RELATED"/>
    <property type="match status" value="1"/>
</dbReference>
<dbReference type="Pfam" id="PF01580">
    <property type="entry name" value="FtsK_SpoIIIE"/>
    <property type="match status" value="1"/>
</dbReference>
<name>A0ABX1ZL02_9BACL</name>
<dbReference type="Proteomes" id="UP000618579">
    <property type="component" value="Unassembled WGS sequence"/>
</dbReference>
<evidence type="ECO:0000313" key="6">
    <source>
        <dbReference type="EMBL" id="NOU99526.1"/>
    </source>
</evidence>
<proteinExistence type="predicted"/>
<comment type="caution">
    <text evidence="6">The sequence shown here is derived from an EMBL/GenBank/DDBJ whole genome shotgun (WGS) entry which is preliminary data.</text>
</comment>
<dbReference type="RefSeq" id="WP_171682400.1">
    <property type="nucleotide sequence ID" value="NZ_WHNZ01000013.1"/>
</dbReference>
<comment type="subcellular location">
    <subcellularLocation>
        <location evidence="1">Membrane</location>
        <topology evidence="1">Multi-pass membrane protein</topology>
    </subcellularLocation>
</comment>
<dbReference type="SUPFAM" id="SSF52540">
    <property type="entry name" value="P-loop containing nucleoside triphosphate hydrolases"/>
    <property type="match status" value="1"/>
</dbReference>
<organism evidence="6 7">
    <name type="scientific">Paenibacillus planticolens</name>
    <dbReference type="NCBI Taxonomy" id="2654976"/>
    <lineage>
        <taxon>Bacteria</taxon>
        <taxon>Bacillati</taxon>
        <taxon>Bacillota</taxon>
        <taxon>Bacilli</taxon>
        <taxon>Bacillales</taxon>
        <taxon>Paenibacillaceae</taxon>
        <taxon>Paenibacillus</taxon>
    </lineage>
</organism>
<reference evidence="6 7" key="1">
    <citation type="submission" date="2019-10" db="EMBL/GenBank/DDBJ databases">
        <title>Description of Paenibacillus pedi sp. nov.</title>
        <authorList>
            <person name="Carlier A."/>
            <person name="Qi S."/>
        </authorList>
    </citation>
    <scope>NUCLEOTIDE SEQUENCE [LARGE SCALE GENOMIC DNA]</scope>
    <source>
        <strain evidence="6 7">LMG 31457</strain>
    </source>
</reference>
<evidence type="ECO:0000259" key="5">
    <source>
        <dbReference type="PROSITE" id="PS50901"/>
    </source>
</evidence>
<gene>
    <name evidence="6" type="ORF">GC097_05740</name>
</gene>
<evidence type="ECO:0000256" key="3">
    <source>
        <dbReference type="ARBA" id="ARBA00022840"/>
    </source>
</evidence>
<dbReference type="PROSITE" id="PS50901">
    <property type="entry name" value="FTSK"/>
    <property type="match status" value="1"/>
</dbReference>
<dbReference type="InterPro" id="IPR050206">
    <property type="entry name" value="FtsK/SpoIIIE/SftA"/>
</dbReference>
<protein>
    <submittedName>
        <fullName evidence="6">DNA translocase FtsK</fullName>
    </submittedName>
</protein>
<dbReference type="InterPro" id="IPR002543">
    <property type="entry name" value="FtsK_dom"/>
</dbReference>
<dbReference type="Gene3D" id="3.40.50.300">
    <property type="entry name" value="P-loop containing nucleotide triphosphate hydrolases"/>
    <property type="match status" value="1"/>
</dbReference>
<evidence type="ECO:0000256" key="4">
    <source>
        <dbReference type="PROSITE-ProRule" id="PRU00289"/>
    </source>
</evidence>
<evidence type="ECO:0000256" key="1">
    <source>
        <dbReference type="ARBA" id="ARBA00004141"/>
    </source>
</evidence>
<keyword evidence="2 4" id="KW-0547">Nucleotide-binding</keyword>
<dbReference type="InterPro" id="IPR027417">
    <property type="entry name" value="P-loop_NTPase"/>
</dbReference>
<keyword evidence="7" id="KW-1185">Reference proteome</keyword>
<dbReference type="EMBL" id="WHNZ01000013">
    <property type="protein sequence ID" value="NOU99526.1"/>
    <property type="molecule type" value="Genomic_DNA"/>
</dbReference>
<accession>A0ABX1ZL02</accession>
<feature type="binding site" evidence="4">
    <location>
        <begin position="1457"/>
        <end position="1464"/>
    </location>
    <ligand>
        <name>ATP</name>
        <dbReference type="ChEBI" id="CHEBI:30616"/>
    </ligand>
</feature>
<feature type="domain" description="FtsK" evidence="5">
    <location>
        <begin position="1437"/>
        <end position="1628"/>
    </location>
</feature>
<dbReference type="PANTHER" id="PTHR22683:SF41">
    <property type="entry name" value="DNA TRANSLOCASE FTSK"/>
    <property type="match status" value="1"/>
</dbReference>
<evidence type="ECO:0000256" key="2">
    <source>
        <dbReference type="ARBA" id="ARBA00022741"/>
    </source>
</evidence>
<evidence type="ECO:0000313" key="7">
    <source>
        <dbReference type="Proteomes" id="UP000618579"/>
    </source>
</evidence>
<keyword evidence="3 4" id="KW-0067">ATP-binding</keyword>
<sequence>MLDANGLAGKWVSALLKEFFVQQSAAYSEKLFIKISGFNESNITSLLNELKENNELNQYYEPIIRTITPVQGFPMFECNHVETSTWLRNNTKSKQALIIILNEATAEAQSLENMFGIDEARLLGKEGLEVLYRILVEENVVFSQEVDSLRLFFEMYNTFAEPQLQNMLHFLTEISQNTIDSIYDRIQKNLPCVNLFRDSRLTIKKTSLTRLRKNYQLAHLQNSGRNLDGDKLLASLDNYIAGSDPKDELWMVVTPEQFRNEAILFIDRQSSEFLKYDLETVQTVFNYKERGPGKLEDKVVKALLDHKDNFDKDQIKLIDEASKAIAAEENPELIQEFVDEFENHLSVPLFKQVNKFVERLLHPSEYSDVFHAIRYEAFRIIEEINTDDLQEDCHFILKVTNGKLNEDTIDFLKIHLLNIEQLIPLVKFEHSSLNVSENPDKDQEVQFELQLINGEQKLKACSFKLSGYTNNLLATINEIESGNLPYFRIYADNEPEVINVVTEIKSQVQHYLTAKEPNIEENLVRFVDFSNYYQEILKQAISDGIASVDYKELIVNLEELMKHVFDSVTVSRHILKYINVIGVHDELKVKKGQIGAVQERIVTIFHPIRFISYLKRLEKVGKEIEHWFCSVRAGNFSVENTELYLEHVFEQSSSLAPHYFVNDSEVGTYLVERSELMGEGKFLLNSVVDNSEQLIEAFSSEFIKTVKNYTEVYPYATDCLDVLFLYCSNAELITRTIDSLFKSTNIKKLNITVHSVAHGAKLHQHLNGWLLQKEEYTSVGENTKFPKVNINVVAESDINKISSDIEKCMKDADIAVLIDYFSQSNQVQYRLEKTQAKDSKNWFETIYKDPLNKDESIKRISYVSEHLPEAMQYFYQLQFILETHSMPSKDELYLLKSIISLTNIKENFLIDFMHDKFNWSLIMDRYLDKSLLRQASPKAQVIQFKSKVGTNKKYKIILSSSKYIRKLSNSSIDHAYYDRLYKKFVSLLKNKQIDREKVIEAVELVKEIAGGIVLKAIGPGKFSHEMLATYLAIQARKIEDGSLEIYTICDELPWFVSNQRRPDMVLTKFSRNENRYKIIFDIIELKLINHNLFEAERFDAIKQITTGENLYQRLFNFNSEQMDADLWRKELLHHLIELKTFSPEHANLLRELQYVSLDQIDVEIKSAIDTFVYTSNLNAYSFETLENGILHETLDGEYSNRIYNRTYILNALGVNNESIEPVFVELNSKPEELMEQIVRQYVDIEKRANEDLEKVEVEIPEIEAGRLEDEDQETEKELEIEKEPKEKLNEVSEVGSETFPEVIALVGHENLPEQEDPEIEELKDHYIRKLKINFNQNDVPITIKDSVIGSSVVRIILDLPRGMTASKITNRAHDIQLWLGLDTAPHIFIDSRGINIDIIRPKPKTIYFEHFMKMVRLQLGDKINGTNLIAPLGIDQINDVLYLDFSSSDTPHLLTGGRTGSGKSVTLNSIILGMMCLYSPADVQFIFIDPKKVEFTVYQNRAHTREVITEIDEAVDVLENLIVEMEKRYTLFARETVTSIEQYKEVMDESLPRIVLVFDEFADFMMQEKTISARVETAILKLSQKARAAGIHLIICTQNPKADIVPTNIRNNLGARLALRATDHHASTIILGEEGAERLAGKGDFLAKTDAPVIKRGKSPFLTTIVKRSLLKYFEKKEIDSADYITSLL</sequence>